<dbReference type="RefSeq" id="XP_033575764.1">
    <property type="nucleotide sequence ID" value="XM_033717894.1"/>
</dbReference>
<dbReference type="Pfam" id="PF06985">
    <property type="entry name" value="HET"/>
    <property type="match status" value="1"/>
</dbReference>
<accession>A0A6A6YJ32</accession>
<dbReference type="OrthoDB" id="5125733at2759"/>
<reference evidence="4" key="2">
    <citation type="submission" date="2020-04" db="EMBL/GenBank/DDBJ databases">
        <authorList>
            <consortium name="NCBI Genome Project"/>
        </authorList>
    </citation>
    <scope>NUCLEOTIDE SEQUENCE</scope>
    <source>
        <strain evidence="4">CBS 304.34</strain>
    </source>
</reference>
<protein>
    <submittedName>
        <fullName evidence="2 4">HET-domain-containing protein</fullName>
    </submittedName>
</protein>
<dbReference type="InterPro" id="IPR010730">
    <property type="entry name" value="HET"/>
</dbReference>
<keyword evidence="3" id="KW-1185">Reference proteome</keyword>
<dbReference type="EMBL" id="MU003702">
    <property type="protein sequence ID" value="KAF2808800.1"/>
    <property type="molecule type" value="Genomic_DNA"/>
</dbReference>
<dbReference type="GeneID" id="54458787"/>
<reference evidence="4" key="3">
    <citation type="submission" date="2025-04" db="UniProtKB">
        <authorList>
            <consortium name="RefSeq"/>
        </authorList>
    </citation>
    <scope>IDENTIFICATION</scope>
    <source>
        <strain evidence="4">CBS 304.34</strain>
    </source>
</reference>
<evidence type="ECO:0000313" key="4">
    <source>
        <dbReference type="RefSeq" id="XP_033575764.1"/>
    </source>
</evidence>
<dbReference type="PANTHER" id="PTHR33112">
    <property type="entry name" value="DOMAIN PROTEIN, PUTATIVE-RELATED"/>
    <property type="match status" value="1"/>
</dbReference>
<evidence type="ECO:0000259" key="1">
    <source>
        <dbReference type="Pfam" id="PF06985"/>
    </source>
</evidence>
<evidence type="ECO:0000313" key="2">
    <source>
        <dbReference type="EMBL" id="KAF2808800.1"/>
    </source>
</evidence>
<dbReference type="PANTHER" id="PTHR33112:SF16">
    <property type="entry name" value="HETEROKARYON INCOMPATIBILITY DOMAIN-CONTAINING PROTEIN"/>
    <property type="match status" value="1"/>
</dbReference>
<gene>
    <name evidence="2 4" type="ORF">BDZ99DRAFT_444604</name>
</gene>
<dbReference type="AlphaFoldDB" id="A0A6A6YJ32"/>
<proteinExistence type="predicted"/>
<reference evidence="2 4" key="1">
    <citation type="journal article" date="2020" name="Stud. Mycol.">
        <title>101 Dothideomycetes genomes: a test case for predicting lifestyles and emergence of pathogens.</title>
        <authorList>
            <person name="Haridas S."/>
            <person name="Albert R."/>
            <person name="Binder M."/>
            <person name="Bloem J."/>
            <person name="Labutti K."/>
            <person name="Salamov A."/>
            <person name="Andreopoulos B."/>
            <person name="Baker S."/>
            <person name="Barry K."/>
            <person name="Bills G."/>
            <person name="Bluhm B."/>
            <person name="Cannon C."/>
            <person name="Castanera R."/>
            <person name="Culley D."/>
            <person name="Daum C."/>
            <person name="Ezra D."/>
            <person name="Gonzalez J."/>
            <person name="Henrissat B."/>
            <person name="Kuo A."/>
            <person name="Liang C."/>
            <person name="Lipzen A."/>
            <person name="Lutzoni F."/>
            <person name="Magnuson J."/>
            <person name="Mondo S."/>
            <person name="Nolan M."/>
            <person name="Ohm R."/>
            <person name="Pangilinan J."/>
            <person name="Park H.-J."/>
            <person name="Ramirez L."/>
            <person name="Alfaro M."/>
            <person name="Sun H."/>
            <person name="Tritt A."/>
            <person name="Yoshinaga Y."/>
            <person name="Zwiers L.-H."/>
            <person name="Turgeon B."/>
            <person name="Goodwin S."/>
            <person name="Spatafora J."/>
            <person name="Crous P."/>
            <person name="Grigoriev I."/>
        </authorList>
    </citation>
    <scope>NUCLEOTIDE SEQUENCE</scope>
    <source>
        <strain evidence="2 4">CBS 304.34</strain>
    </source>
</reference>
<sequence>MPTRLIQILRHGNTTTYRLRETSQNAIEHYAALSYSWGGDQTFKTTAKTISQYKGKIVAGKLPQSLQDALIVTERLGLKYIWIDSLCIIQDDDSDKSNEIGQMGRVYGCAAVTIAASRARTAWDGFLSERSALGSNLPDLNTEPLGLRGWTFQERVLSNRVLDFSSLRTHSLALHNAYGSFGINPDVISKLVTGQFTPPAMLQSWMRIAEGFSARALSFTADKHPAIAGMAESFGRCLRHQEYFAGLWESAMPPCLLWANADINYENLQPRPPRDQVCAPTWSWAAIGGRIKYDRLYTDAYDDVHFEVQVQDCQVSLVDDKSPYGAVKSGKLRQDIPQAEICCMSQ</sequence>
<organism evidence="2">
    <name type="scientific">Mytilinidion resinicola</name>
    <dbReference type="NCBI Taxonomy" id="574789"/>
    <lineage>
        <taxon>Eukaryota</taxon>
        <taxon>Fungi</taxon>
        <taxon>Dikarya</taxon>
        <taxon>Ascomycota</taxon>
        <taxon>Pezizomycotina</taxon>
        <taxon>Dothideomycetes</taxon>
        <taxon>Pleosporomycetidae</taxon>
        <taxon>Mytilinidiales</taxon>
        <taxon>Mytilinidiaceae</taxon>
        <taxon>Mytilinidion</taxon>
    </lineage>
</organism>
<dbReference type="Proteomes" id="UP000504636">
    <property type="component" value="Unplaced"/>
</dbReference>
<evidence type="ECO:0000313" key="3">
    <source>
        <dbReference type="Proteomes" id="UP000504636"/>
    </source>
</evidence>
<feature type="domain" description="Heterokaryon incompatibility" evidence="1">
    <location>
        <begin position="30"/>
        <end position="125"/>
    </location>
</feature>
<name>A0A6A6YJ32_9PEZI</name>